<organism evidence="8 9">
    <name type="scientific">Collybia nuda</name>
    <dbReference type="NCBI Taxonomy" id="64659"/>
    <lineage>
        <taxon>Eukaryota</taxon>
        <taxon>Fungi</taxon>
        <taxon>Dikarya</taxon>
        <taxon>Basidiomycota</taxon>
        <taxon>Agaricomycotina</taxon>
        <taxon>Agaricomycetes</taxon>
        <taxon>Agaricomycetidae</taxon>
        <taxon>Agaricales</taxon>
        <taxon>Tricholomatineae</taxon>
        <taxon>Clitocybaceae</taxon>
        <taxon>Collybia</taxon>
    </lineage>
</organism>
<feature type="transmembrane region" description="Helical" evidence="7">
    <location>
        <begin position="202"/>
        <end position="227"/>
    </location>
</feature>
<name>A0A9P5XZ63_9AGAR</name>
<evidence type="ECO:0000256" key="5">
    <source>
        <dbReference type="ARBA" id="ARBA00023136"/>
    </source>
</evidence>
<comment type="subcellular location">
    <subcellularLocation>
        <location evidence="1">Membrane</location>
        <topology evidence="1">Multi-pass membrane protein</topology>
    </subcellularLocation>
</comment>
<dbReference type="Pfam" id="PF00854">
    <property type="entry name" value="PTR2"/>
    <property type="match status" value="2"/>
</dbReference>
<dbReference type="InterPro" id="IPR000109">
    <property type="entry name" value="POT_fam"/>
</dbReference>
<feature type="transmembrane region" description="Helical" evidence="7">
    <location>
        <begin position="284"/>
        <end position="305"/>
    </location>
</feature>
<keyword evidence="5 7" id="KW-0472">Membrane</keyword>
<feature type="transmembrane region" description="Helical" evidence="7">
    <location>
        <begin position="173"/>
        <end position="196"/>
    </location>
</feature>
<evidence type="ECO:0000313" key="9">
    <source>
        <dbReference type="Proteomes" id="UP000807353"/>
    </source>
</evidence>
<reference evidence="8" key="1">
    <citation type="submission" date="2020-11" db="EMBL/GenBank/DDBJ databases">
        <authorList>
            <consortium name="DOE Joint Genome Institute"/>
            <person name="Ahrendt S."/>
            <person name="Riley R."/>
            <person name="Andreopoulos W."/>
            <person name="Labutti K."/>
            <person name="Pangilinan J."/>
            <person name="Ruiz-Duenas F.J."/>
            <person name="Barrasa J.M."/>
            <person name="Sanchez-Garcia M."/>
            <person name="Camarero S."/>
            <person name="Miyauchi S."/>
            <person name="Serrano A."/>
            <person name="Linde D."/>
            <person name="Babiker R."/>
            <person name="Drula E."/>
            <person name="Ayuso-Fernandez I."/>
            <person name="Pacheco R."/>
            <person name="Padilla G."/>
            <person name="Ferreira P."/>
            <person name="Barriuso J."/>
            <person name="Kellner H."/>
            <person name="Castanera R."/>
            <person name="Alfaro M."/>
            <person name="Ramirez L."/>
            <person name="Pisabarro A.G."/>
            <person name="Kuo A."/>
            <person name="Tritt A."/>
            <person name="Lipzen A."/>
            <person name="He G."/>
            <person name="Yan M."/>
            <person name="Ng V."/>
            <person name="Cullen D."/>
            <person name="Martin F."/>
            <person name="Rosso M.-N."/>
            <person name="Henrissat B."/>
            <person name="Hibbett D."/>
            <person name="Martinez A.T."/>
            <person name="Grigoriev I.V."/>
        </authorList>
    </citation>
    <scope>NUCLEOTIDE SEQUENCE</scope>
    <source>
        <strain evidence="8">CBS 247.69</strain>
    </source>
</reference>
<accession>A0A9P5XZ63</accession>
<protein>
    <submittedName>
        <fullName evidence="8">Peptide transporter PTR2A</fullName>
    </submittedName>
</protein>
<evidence type="ECO:0000313" key="8">
    <source>
        <dbReference type="EMBL" id="KAF9459267.1"/>
    </source>
</evidence>
<dbReference type="EMBL" id="MU150320">
    <property type="protein sequence ID" value="KAF9459267.1"/>
    <property type="molecule type" value="Genomic_DNA"/>
</dbReference>
<evidence type="ECO:0000256" key="3">
    <source>
        <dbReference type="ARBA" id="ARBA00022692"/>
    </source>
</evidence>
<keyword evidence="4 7" id="KW-1133">Transmembrane helix</keyword>
<dbReference type="OrthoDB" id="8904098at2759"/>
<proteinExistence type="inferred from homology"/>
<feature type="transmembrane region" description="Helical" evidence="7">
    <location>
        <begin position="512"/>
        <end position="534"/>
    </location>
</feature>
<feature type="transmembrane region" description="Helical" evidence="7">
    <location>
        <begin position="431"/>
        <end position="453"/>
    </location>
</feature>
<evidence type="ECO:0000256" key="4">
    <source>
        <dbReference type="ARBA" id="ARBA00022989"/>
    </source>
</evidence>
<dbReference type="AlphaFoldDB" id="A0A9P5XZ63"/>
<feature type="region of interest" description="Disordered" evidence="6">
    <location>
        <begin position="1"/>
        <end position="20"/>
    </location>
</feature>
<dbReference type="InterPro" id="IPR036259">
    <property type="entry name" value="MFS_trans_sf"/>
</dbReference>
<dbReference type="GO" id="GO:0016020">
    <property type="term" value="C:membrane"/>
    <property type="evidence" value="ECO:0007669"/>
    <property type="project" value="UniProtKB-SubCell"/>
</dbReference>
<comment type="similarity">
    <text evidence="2">Belongs to the major facilitator superfamily. Proton-dependent oligopeptide transporter (POT/PTR) (TC 2.A.17) family.</text>
</comment>
<feature type="transmembrane region" description="Helical" evidence="7">
    <location>
        <begin position="481"/>
        <end position="500"/>
    </location>
</feature>
<keyword evidence="3 7" id="KW-0812">Transmembrane</keyword>
<dbReference type="GO" id="GO:0022857">
    <property type="term" value="F:transmembrane transporter activity"/>
    <property type="evidence" value="ECO:0007669"/>
    <property type="project" value="InterPro"/>
</dbReference>
<evidence type="ECO:0000256" key="2">
    <source>
        <dbReference type="ARBA" id="ARBA00005982"/>
    </source>
</evidence>
<dbReference type="Gene3D" id="1.20.1250.20">
    <property type="entry name" value="MFS general substrate transporter like domains"/>
    <property type="match status" value="1"/>
</dbReference>
<feature type="transmembrane region" description="Helical" evidence="7">
    <location>
        <begin position="540"/>
        <end position="561"/>
    </location>
</feature>
<feature type="transmembrane region" description="Helical" evidence="7">
    <location>
        <begin position="399"/>
        <end position="419"/>
    </location>
</feature>
<evidence type="ECO:0000256" key="7">
    <source>
        <dbReference type="SAM" id="Phobius"/>
    </source>
</evidence>
<dbReference type="Proteomes" id="UP000807353">
    <property type="component" value="Unassembled WGS sequence"/>
</dbReference>
<dbReference type="SUPFAM" id="SSF103473">
    <property type="entry name" value="MFS general substrate transporter"/>
    <property type="match status" value="1"/>
</dbReference>
<comment type="caution">
    <text evidence="8">The sequence shown here is derived from an EMBL/GenBank/DDBJ whole genome shotgun (WGS) entry which is preliminary data.</text>
</comment>
<evidence type="ECO:0000256" key="6">
    <source>
        <dbReference type="SAM" id="MobiDB-lite"/>
    </source>
</evidence>
<dbReference type="PANTHER" id="PTHR11654">
    <property type="entry name" value="OLIGOPEPTIDE TRANSPORTER-RELATED"/>
    <property type="match status" value="1"/>
</dbReference>
<gene>
    <name evidence="8" type="ORF">BDZ94DRAFT_1383751</name>
</gene>
<evidence type="ECO:0000256" key="1">
    <source>
        <dbReference type="ARBA" id="ARBA00004141"/>
    </source>
</evidence>
<keyword evidence="9" id="KW-1185">Reference proteome</keyword>
<sequence>MDHLPNDCCTPPETREEEQVDCSKNITSWDKGVAHSNGKTSLDEKPAYCCNSALSPDEKQSTSSKNISFQYIPDVIHDGLEFPTEEERKTLRRTAESIPLIFIIELAERFAFSGSSIAFSNFVQQPLPFASRTGAGLAHSQSGALGLGSKACFVTPLLGGYIADTYLGRFSTICIAIAVSFLGQIILVVAAIPGVIEHPSAVIPFGVALVVIGIGNGLIQANIGAFIAEQCKGTRLFVVTMKSGERVVVDPILTISRTFLYFFLVNDIGLVAGEVGIAYAEKYVGFWLAYTIPAIVLLLCPRFAARGRWSPDPVRTFRRLTADDFWENVKPSKQVRPKPMWMTFDDNWVDEVRRGLKACAVFCWYPIYRLASNQLSDNLPSQAMAVATHVVPLDIVSNLYPITLPIFIFIFDFLIYPRLRYLRINFSPLKKITTGFIAGCFALIWTAVVQHYIHSTNPCQPRSATCRDISPLSVWIQTGSYILIASSDILAAITGLEYAFTKAPVNMRSSVMAVFIFTSAISAALGEAFINALGEDPLLVWNYGAMAVLVGVMSFTFWFAVRKLDAEEDALNDLKKGHLEAFARAEYATPLDLGS</sequence>